<dbReference type="Gene3D" id="1.10.1610.10">
    <property type="match status" value="1"/>
</dbReference>
<keyword evidence="7 11" id="KW-0328">Glycosyltransferase</keyword>
<dbReference type="HAMAP" id="MF_00230">
    <property type="entry name" value="CobT"/>
    <property type="match status" value="1"/>
</dbReference>
<dbReference type="Proteomes" id="UP000712713">
    <property type="component" value="Unassembled WGS sequence"/>
</dbReference>
<keyword evidence="8 11" id="KW-0808">Transferase</keyword>
<evidence type="ECO:0000313" key="13">
    <source>
        <dbReference type="Proteomes" id="UP000712713"/>
    </source>
</evidence>
<evidence type="ECO:0000256" key="3">
    <source>
        <dbReference type="ARBA" id="ARBA00007110"/>
    </source>
</evidence>
<evidence type="ECO:0000256" key="10">
    <source>
        <dbReference type="ARBA" id="ARBA00047340"/>
    </source>
</evidence>
<evidence type="ECO:0000256" key="2">
    <source>
        <dbReference type="ARBA" id="ARBA00005049"/>
    </source>
</evidence>
<evidence type="ECO:0000313" key="12">
    <source>
        <dbReference type="EMBL" id="HJE50619.1"/>
    </source>
</evidence>
<dbReference type="GO" id="GO:0008939">
    <property type="term" value="F:nicotinate-nucleotide-dimethylbenzimidazole phosphoribosyltransferase activity"/>
    <property type="evidence" value="ECO:0007669"/>
    <property type="project" value="UniProtKB-UniRule"/>
</dbReference>
<feature type="active site" description="Proton acceptor" evidence="11">
    <location>
        <position position="318"/>
    </location>
</feature>
<comment type="caution">
    <text evidence="12">The sequence shown here is derived from an EMBL/GenBank/DDBJ whole genome shotgun (WGS) entry which is preliminary data.</text>
</comment>
<dbReference type="Pfam" id="PF02277">
    <property type="entry name" value="DBI_PRT"/>
    <property type="match status" value="1"/>
</dbReference>
<organism evidence="12 13">
    <name type="scientific">Tessaracoccus flavescens</name>
    <dbReference type="NCBI Taxonomy" id="399497"/>
    <lineage>
        <taxon>Bacteria</taxon>
        <taxon>Bacillati</taxon>
        <taxon>Actinomycetota</taxon>
        <taxon>Actinomycetes</taxon>
        <taxon>Propionibacteriales</taxon>
        <taxon>Propionibacteriaceae</taxon>
        <taxon>Tessaracoccus</taxon>
    </lineage>
</organism>
<evidence type="ECO:0000256" key="4">
    <source>
        <dbReference type="ARBA" id="ARBA00011991"/>
    </source>
</evidence>
<reference evidence="12" key="2">
    <citation type="submission" date="2021-09" db="EMBL/GenBank/DDBJ databases">
        <authorList>
            <person name="Gilroy R."/>
        </authorList>
    </citation>
    <scope>NUCLEOTIDE SEQUENCE</scope>
    <source>
        <strain evidence="12">ChiGjej3B3-7470</strain>
    </source>
</reference>
<comment type="catalytic activity">
    <reaction evidence="10 11">
        <text>5,6-dimethylbenzimidazole + nicotinate beta-D-ribonucleotide = alpha-ribazole 5'-phosphate + nicotinate + H(+)</text>
        <dbReference type="Rhea" id="RHEA:11196"/>
        <dbReference type="ChEBI" id="CHEBI:15378"/>
        <dbReference type="ChEBI" id="CHEBI:15890"/>
        <dbReference type="ChEBI" id="CHEBI:32544"/>
        <dbReference type="ChEBI" id="CHEBI:57502"/>
        <dbReference type="ChEBI" id="CHEBI:57918"/>
        <dbReference type="EC" id="2.4.2.21"/>
    </reaction>
</comment>
<dbReference type="InterPro" id="IPR036087">
    <property type="entry name" value="Nict_dMeBzImd_PRibTrfase_sf"/>
</dbReference>
<dbReference type="InterPro" id="IPR017846">
    <property type="entry name" value="Nict_dMeBzImd_PRibTrfase_bact"/>
</dbReference>
<dbReference type="CDD" id="cd02439">
    <property type="entry name" value="DMB-PRT_CobT"/>
    <property type="match status" value="1"/>
</dbReference>
<dbReference type="AlphaFoldDB" id="A0A921EN35"/>
<evidence type="ECO:0000256" key="6">
    <source>
        <dbReference type="ARBA" id="ARBA00022573"/>
    </source>
</evidence>
<proteinExistence type="inferred from homology"/>
<protein>
    <recommendedName>
        <fullName evidence="5 11">Nicotinate-nucleotide--dimethylbenzimidazole phosphoribosyltransferase</fullName>
        <shortName evidence="11">NN:DBI PRT</shortName>
        <ecNumber evidence="4 11">2.4.2.21</ecNumber>
    </recommendedName>
    <alternativeName>
        <fullName evidence="9 11">N(1)-alpha-phosphoribosyltransferase</fullName>
    </alternativeName>
</protein>
<dbReference type="EC" id="2.4.2.21" evidence="4 11"/>
<dbReference type="Gene3D" id="3.40.50.10210">
    <property type="match status" value="1"/>
</dbReference>
<sequence>MTLDQTIAAIVPVSDEALTAAEERQNQLTKPPGSLGQIEEVGNRLAAIAGVCPPPVPAKPVIGLFAGDHGVCAQGVTPWPQEVTVQMALNIAAGGAAIAVLGRQLGADVWVTNVGVAAELPQGTTVRDRLVRRGTRDFTVEPAMTREDAVAALEVGIDTAFEAIDGGADCLLTGEMGIGNTTPAAALISALTGASAAAVTGRGAGADDEMLARKVEVIESGISQHGVTADDPLGLLAAVGGLEHAALAGFILGGAARRVPVVIDGVIAASAALVAVALAPNAKGYLISGHAGMEPGITEAVSALGLRPLLDLNLRLGEGSGAAMALPIVQAGARILGEMATFADAGVTSG</sequence>
<dbReference type="SUPFAM" id="SSF52733">
    <property type="entry name" value="Nicotinate mononucleotide:5,6-dimethylbenzimidazole phosphoribosyltransferase (CobT)"/>
    <property type="match status" value="1"/>
</dbReference>
<dbReference type="InterPro" id="IPR023195">
    <property type="entry name" value="Nict_dMeBzImd_PRibTrfase_N"/>
</dbReference>
<evidence type="ECO:0000256" key="9">
    <source>
        <dbReference type="ARBA" id="ARBA00030686"/>
    </source>
</evidence>
<keyword evidence="6 11" id="KW-0169">Cobalamin biosynthesis</keyword>
<evidence type="ECO:0000256" key="11">
    <source>
        <dbReference type="HAMAP-Rule" id="MF_00230"/>
    </source>
</evidence>
<dbReference type="FunFam" id="3.40.50.10210:FF:000001">
    <property type="entry name" value="Nicotinate-nucleotide--dimethylbenzimidazole phosphoribosyltransferase"/>
    <property type="match status" value="1"/>
</dbReference>
<name>A0A921EN35_9ACTN</name>
<evidence type="ECO:0000256" key="8">
    <source>
        <dbReference type="ARBA" id="ARBA00022679"/>
    </source>
</evidence>
<evidence type="ECO:0000256" key="7">
    <source>
        <dbReference type="ARBA" id="ARBA00022676"/>
    </source>
</evidence>
<dbReference type="GO" id="GO:0009236">
    <property type="term" value="P:cobalamin biosynthetic process"/>
    <property type="evidence" value="ECO:0007669"/>
    <property type="project" value="UniProtKB-UniRule"/>
</dbReference>
<dbReference type="PANTHER" id="PTHR43463:SF1">
    <property type="entry name" value="NICOTINATE-NUCLEOTIDE--DIMETHYLBENZIMIDAZOLE PHOSPHORIBOSYLTRANSFERASE"/>
    <property type="match status" value="1"/>
</dbReference>
<evidence type="ECO:0000256" key="1">
    <source>
        <dbReference type="ARBA" id="ARBA00002197"/>
    </source>
</evidence>
<comment type="function">
    <text evidence="1 11">Catalyzes the synthesis of alpha-ribazole-5'-phosphate from nicotinate mononucleotide (NAMN) and 5,6-dimethylbenzimidazole (DMB).</text>
</comment>
<comment type="pathway">
    <text evidence="2 11">Nucleoside biosynthesis; alpha-ribazole biosynthesis; alpha-ribazole from 5,6-dimethylbenzimidazole: step 1/2.</text>
</comment>
<dbReference type="NCBIfam" id="NF000996">
    <property type="entry name" value="PRK00105.1"/>
    <property type="match status" value="1"/>
</dbReference>
<evidence type="ECO:0000256" key="5">
    <source>
        <dbReference type="ARBA" id="ARBA00015486"/>
    </source>
</evidence>
<dbReference type="InterPro" id="IPR003200">
    <property type="entry name" value="Nict_dMeBzImd_PRibTrfase"/>
</dbReference>
<dbReference type="EMBL" id="DYZF01000033">
    <property type="protein sequence ID" value="HJE50619.1"/>
    <property type="molecule type" value="Genomic_DNA"/>
</dbReference>
<dbReference type="PANTHER" id="PTHR43463">
    <property type="entry name" value="NICOTINATE-NUCLEOTIDE--DIMETHYLBENZIMIDAZOLE PHOSPHORIBOSYLTRANSFERASE"/>
    <property type="match status" value="1"/>
</dbReference>
<comment type="similarity">
    <text evidence="3 11">Belongs to the CobT family.</text>
</comment>
<accession>A0A921EN35</accession>
<reference evidence="12" key="1">
    <citation type="journal article" date="2021" name="PeerJ">
        <title>Extensive microbial diversity within the chicken gut microbiome revealed by metagenomics and culture.</title>
        <authorList>
            <person name="Gilroy R."/>
            <person name="Ravi A."/>
            <person name="Getino M."/>
            <person name="Pursley I."/>
            <person name="Horton D.L."/>
            <person name="Alikhan N.F."/>
            <person name="Baker D."/>
            <person name="Gharbi K."/>
            <person name="Hall N."/>
            <person name="Watson M."/>
            <person name="Adriaenssens E.M."/>
            <person name="Foster-Nyarko E."/>
            <person name="Jarju S."/>
            <person name="Secka A."/>
            <person name="Antonio M."/>
            <person name="Oren A."/>
            <person name="Chaudhuri R.R."/>
            <person name="La Ragione R."/>
            <person name="Hildebrand F."/>
            <person name="Pallen M.J."/>
        </authorList>
    </citation>
    <scope>NUCLEOTIDE SEQUENCE</scope>
    <source>
        <strain evidence="12">ChiGjej3B3-7470</strain>
    </source>
</reference>
<gene>
    <name evidence="11 12" type="primary">cobT</name>
    <name evidence="12" type="ORF">K8V15_01330</name>
</gene>
<dbReference type="NCBIfam" id="TIGR03160">
    <property type="entry name" value="cobT_DBIPRT"/>
    <property type="match status" value="1"/>
</dbReference>